<dbReference type="InterPro" id="IPR036388">
    <property type="entry name" value="WH-like_DNA-bd_sf"/>
</dbReference>
<dbReference type="PANTHER" id="PTHR43214:SF42">
    <property type="entry name" value="TRANSCRIPTIONAL REGULATORY PROTEIN DESR"/>
    <property type="match status" value="1"/>
</dbReference>
<dbReference type="Gene3D" id="1.10.10.10">
    <property type="entry name" value="Winged helix-like DNA-binding domain superfamily/Winged helix DNA-binding domain"/>
    <property type="match status" value="1"/>
</dbReference>
<dbReference type="SUPFAM" id="SSF52172">
    <property type="entry name" value="CheY-like"/>
    <property type="match status" value="1"/>
</dbReference>
<feature type="domain" description="HTH luxR-type" evidence="3">
    <location>
        <begin position="177"/>
        <end position="242"/>
    </location>
</feature>
<gene>
    <name evidence="5" type="ORF">SAMN06265795_13024</name>
</gene>
<evidence type="ECO:0000256" key="2">
    <source>
        <dbReference type="PROSITE-ProRule" id="PRU00169"/>
    </source>
</evidence>
<dbReference type="OrthoDB" id="8774353at2"/>
<keyword evidence="6" id="KW-1185">Reference proteome</keyword>
<dbReference type="AlphaFoldDB" id="A0A239M3F8"/>
<evidence type="ECO:0000259" key="4">
    <source>
        <dbReference type="PROSITE" id="PS50110"/>
    </source>
</evidence>
<dbReference type="InterPro" id="IPR000792">
    <property type="entry name" value="Tscrpt_reg_LuxR_C"/>
</dbReference>
<dbReference type="InterPro" id="IPR016032">
    <property type="entry name" value="Sig_transdc_resp-reg_C-effctor"/>
</dbReference>
<protein>
    <submittedName>
        <fullName evidence="5">DNA-binding response regulator, NarL/FixJ family, contains REC and HTH domains</fullName>
    </submittedName>
</protein>
<proteinExistence type="predicted"/>
<feature type="modified residue" description="4-aspartylphosphate" evidence="2">
    <location>
        <position position="63"/>
    </location>
</feature>
<accession>A0A239M3F8</accession>
<dbReference type="Gene3D" id="3.40.50.2300">
    <property type="match status" value="1"/>
</dbReference>
<evidence type="ECO:0000259" key="3">
    <source>
        <dbReference type="PROSITE" id="PS50043"/>
    </source>
</evidence>
<dbReference type="GO" id="GO:0000160">
    <property type="term" value="P:phosphorelay signal transduction system"/>
    <property type="evidence" value="ECO:0007669"/>
    <property type="project" value="InterPro"/>
</dbReference>
<feature type="domain" description="Response regulatory" evidence="4">
    <location>
        <begin position="13"/>
        <end position="127"/>
    </location>
</feature>
<dbReference type="GO" id="GO:0006355">
    <property type="term" value="P:regulation of DNA-templated transcription"/>
    <property type="evidence" value="ECO:0007669"/>
    <property type="project" value="InterPro"/>
</dbReference>
<dbReference type="SUPFAM" id="SSF46894">
    <property type="entry name" value="C-terminal effector domain of the bipartite response regulators"/>
    <property type="match status" value="1"/>
</dbReference>
<dbReference type="PROSITE" id="PS50043">
    <property type="entry name" value="HTH_LUXR_2"/>
    <property type="match status" value="1"/>
</dbReference>
<name>A0A239M3F8_9BURK</name>
<dbReference type="RefSeq" id="WP_089401791.1">
    <property type="nucleotide sequence ID" value="NZ_FZOT01000030.1"/>
</dbReference>
<evidence type="ECO:0000313" key="6">
    <source>
        <dbReference type="Proteomes" id="UP000198284"/>
    </source>
</evidence>
<dbReference type="CDD" id="cd06170">
    <property type="entry name" value="LuxR_C_like"/>
    <property type="match status" value="1"/>
</dbReference>
<dbReference type="SMART" id="SM00421">
    <property type="entry name" value="HTH_LUXR"/>
    <property type="match status" value="1"/>
</dbReference>
<reference evidence="5 6" key="1">
    <citation type="submission" date="2017-06" db="EMBL/GenBank/DDBJ databases">
        <authorList>
            <person name="Kim H.J."/>
            <person name="Triplett B.A."/>
        </authorList>
    </citation>
    <scope>NUCLEOTIDE SEQUENCE [LARGE SCALE GENOMIC DNA]</scope>
    <source>
        <strain evidence="5 6">U15</strain>
    </source>
</reference>
<keyword evidence="1 5" id="KW-0238">DNA-binding</keyword>
<evidence type="ECO:0000256" key="1">
    <source>
        <dbReference type="ARBA" id="ARBA00023125"/>
    </source>
</evidence>
<evidence type="ECO:0000313" key="5">
    <source>
        <dbReference type="EMBL" id="SNT37165.1"/>
    </source>
</evidence>
<dbReference type="InterPro" id="IPR039420">
    <property type="entry name" value="WalR-like"/>
</dbReference>
<dbReference type="GO" id="GO:0003677">
    <property type="term" value="F:DNA binding"/>
    <property type="evidence" value="ECO:0007669"/>
    <property type="project" value="UniProtKB-KW"/>
</dbReference>
<dbReference type="Proteomes" id="UP000198284">
    <property type="component" value="Unassembled WGS sequence"/>
</dbReference>
<dbReference type="EMBL" id="FZOT01000030">
    <property type="protein sequence ID" value="SNT37165.1"/>
    <property type="molecule type" value="Genomic_DNA"/>
</dbReference>
<dbReference type="PROSITE" id="PS50110">
    <property type="entry name" value="RESPONSE_REGULATORY"/>
    <property type="match status" value="1"/>
</dbReference>
<sequence>MGDRLEKQCRESQVFIVSNDYIFRKKISITLRSGHQTPQEFDSVNEFLSQATSGNLPGVVLVDADMPSFSEDKLKSLKAIIHGKKLVLCTSTNSSDLVHLSLRYDVNGIFSKSDEAGLMAASINFILLGGTYISRALISNLIDGHPSVLPMSGIRHQPGKNLSNPIPLDAERAVIEKLPGVSMLTAREKEVLSRLLCGEANKEIAKEFGVSPGTIKNYVTNILRATNMASRSKLIVHMHSIHTAIALNSSGFNGMH</sequence>
<organism evidence="5 6">
    <name type="scientific">Noviherbaspirillum humi</name>
    <dbReference type="NCBI Taxonomy" id="1688639"/>
    <lineage>
        <taxon>Bacteria</taxon>
        <taxon>Pseudomonadati</taxon>
        <taxon>Pseudomonadota</taxon>
        <taxon>Betaproteobacteria</taxon>
        <taxon>Burkholderiales</taxon>
        <taxon>Oxalobacteraceae</taxon>
        <taxon>Noviherbaspirillum</taxon>
    </lineage>
</organism>
<dbReference type="InterPro" id="IPR011006">
    <property type="entry name" value="CheY-like_superfamily"/>
</dbReference>
<dbReference type="PANTHER" id="PTHR43214">
    <property type="entry name" value="TWO-COMPONENT RESPONSE REGULATOR"/>
    <property type="match status" value="1"/>
</dbReference>
<dbReference type="InterPro" id="IPR001789">
    <property type="entry name" value="Sig_transdc_resp-reg_receiver"/>
</dbReference>
<keyword evidence="2" id="KW-0597">Phosphoprotein</keyword>
<dbReference type="Pfam" id="PF00196">
    <property type="entry name" value="GerE"/>
    <property type="match status" value="1"/>
</dbReference>
<dbReference type="PRINTS" id="PR00038">
    <property type="entry name" value="HTHLUXR"/>
</dbReference>